<evidence type="ECO:0000313" key="1">
    <source>
        <dbReference type="EMBL" id="KFG26796.1"/>
    </source>
</evidence>
<comment type="caution">
    <text evidence="1">The sequence shown here is derived from an EMBL/GenBank/DDBJ whole genome shotgun (WGS) entry which is preliminary data.</text>
</comment>
<dbReference type="Proteomes" id="UP000054524">
    <property type="component" value="Unassembled WGS sequence"/>
</dbReference>
<dbReference type="RefSeq" id="XP_052905351.1">
    <property type="nucleotide sequence ID" value="XM_053048591.1"/>
</dbReference>
<dbReference type="GeneID" id="77675925"/>
<reference evidence="1 2" key="1">
    <citation type="journal article" date="2014" name="Genome Announc.">
        <title>Genome Sequence of the Microsporidian Species Nematocida sp1 Strain ERTm6 (ATCC PRA-372).</title>
        <authorList>
            <person name="Bakowski M.A."/>
            <person name="Priest M."/>
            <person name="Young S."/>
            <person name="Cuomo C.A."/>
            <person name="Troemel E.R."/>
        </authorList>
    </citation>
    <scope>NUCLEOTIDE SEQUENCE [LARGE SCALE GENOMIC DNA]</scope>
    <source>
        <strain evidence="1 2">ERTm6</strain>
    </source>
</reference>
<keyword evidence="2" id="KW-1185">Reference proteome</keyword>
<accession>A0A086J3S8</accession>
<proteinExistence type="predicted"/>
<sequence length="128" mass="15340">MERPHKLLFTHKEHFIGQIEDALGKKVLLRRSTDGLITVNTEELHVCTLSDVPKEFLDNAFLVSVCTELINQNEYQHLFISWSIEDEYSLYFILFMEKFCRYRNIKIHCSYSIEKEFMRIKNSMAKNW</sequence>
<dbReference type="AlphaFoldDB" id="A0A086J3S8"/>
<evidence type="ECO:0000313" key="2">
    <source>
        <dbReference type="Proteomes" id="UP000054524"/>
    </source>
</evidence>
<name>A0A086J3S8_NEMA1</name>
<gene>
    <name evidence="1" type="ORF">NESG_00952</name>
</gene>
<dbReference type="EMBL" id="AKIJ01000002">
    <property type="protein sequence ID" value="KFG26796.1"/>
    <property type="molecule type" value="Genomic_DNA"/>
</dbReference>
<dbReference type="HOGENOM" id="CLU_2078636_0_0_1"/>
<protein>
    <submittedName>
        <fullName evidence="1">Uncharacterized protein</fullName>
    </submittedName>
</protein>
<organism evidence="1 2">
    <name type="scientific">Nematocida ausubeli (strain ATCC PRA-371 / ERTm2)</name>
    <name type="common">Nematode killer fungus</name>
    <dbReference type="NCBI Taxonomy" id="1913371"/>
    <lineage>
        <taxon>Eukaryota</taxon>
        <taxon>Fungi</taxon>
        <taxon>Fungi incertae sedis</taxon>
        <taxon>Microsporidia</taxon>
        <taxon>Nematocida</taxon>
    </lineage>
</organism>